<keyword evidence="6" id="KW-1185">Reference proteome</keyword>
<dbReference type="InterPro" id="IPR016163">
    <property type="entry name" value="Ald_DH_C"/>
</dbReference>
<gene>
    <name evidence="5" type="ORF">ASPTUDRAFT_51555</name>
</gene>
<sequence>MPPTIFAGVNDNMIISHEETFGLVVIFAVFETEEQAIRMANHSVYGLQCSISTQI</sequence>
<dbReference type="SUPFAM" id="SSF53720">
    <property type="entry name" value="ALDH-like"/>
    <property type="match status" value="1"/>
</dbReference>
<protein>
    <recommendedName>
        <fullName evidence="2">aldehyde dehydrogenase (NAD(+))</fullName>
        <ecNumber evidence="2">1.2.1.3</ecNumber>
    </recommendedName>
</protein>
<evidence type="ECO:0000256" key="2">
    <source>
        <dbReference type="ARBA" id="ARBA00024226"/>
    </source>
</evidence>
<dbReference type="AlphaFoldDB" id="A0A1L9NF97"/>
<dbReference type="EMBL" id="KV878181">
    <property type="protein sequence ID" value="OJI87905.1"/>
    <property type="molecule type" value="Genomic_DNA"/>
</dbReference>
<comment type="catalytic activity">
    <reaction evidence="3">
        <text>an aldehyde + NAD(+) + H2O = a carboxylate + NADH + 2 H(+)</text>
        <dbReference type="Rhea" id="RHEA:16185"/>
        <dbReference type="ChEBI" id="CHEBI:15377"/>
        <dbReference type="ChEBI" id="CHEBI:15378"/>
        <dbReference type="ChEBI" id="CHEBI:17478"/>
        <dbReference type="ChEBI" id="CHEBI:29067"/>
        <dbReference type="ChEBI" id="CHEBI:57540"/>
        <dbReference type="ChEBI" id="CHEBI:57945"/>
        <dbReference type="EC" id="1.2.1.3"/>
    </reaction>
</comment>
<feature type="domain" description="Aldehyde dehydrogenase" evidence="4">
    <location>
        <begin position="1"/>
        <end position="54"/>
    </location>
</feature>
<evidence type="ECO:0000259" key="4">
    <source>
        <dbReference type="Pfam" id="PF00171"/>
    </source>
</evidence>
<name>A0A1L9NF97_ASPTC</name>
<dbReference type="Gene3D" id="3.40.309.10">
    <property type="entry name" value="Aldehyde Dehydrogenase, Chain A, domain 2"/>
    <property type="match status" value="1"/>
</dbReference>
<dbReference type="STRING" id="767770.A0A1L9NF97"/>
<feature type="non-terminal residue" evidence="5">
    <location>
        <position position="55"/>
    </location>
</feature>
<comment type="similarity">
    <text evidence="1">Belongs to the aldehyde dehydrogenase family.</text>
</comment>
<dbReference type="GO" id="GO:0004029">
    <property type="term" value="F:aldehyde dehydrogenase (NAD+) activity"/>
    <property type="evidence" value="ECO:0007669"/>
    <property type="project" value="UniProtKB-EC"/>
</dbReference>
<dbReference type="PANTHER" id="PTHR11699">
    <property type="entry name" value="ALDEHYDE DEHYDROGENASE-RELATED"/>
    <property type="match status" value="1"/>
</dbReference>
<dbReference type="InterPro" id="IPR016161">
    <property type="entry name" value="Ald_DH/histidinol_DH"/>
</dbReference>
<accession>A0A1L9NF97</accession>
<dbReference type="EC" id="1.2.1.3" evidence="2"/>
<dbReference type="InterPro" id="IPR015590">
    <property type="entry name" value="Aldehyde_DH_dom"/>
</dbReference>
<evidence type="ECO:0000313" key="6">
    <source>
        <dbReference type="Proteomes" id="UP000184304"/>
    </source>
</evidence>
<dbReference type="Proteomes" id="UP000184304">
    <property type="component" value="Unassembled WGS sequence"/>
</dbReference>
<evidence type="ECO:0000313" key="5">
    <source>
        <dbReference type="EMBL" id="OJI87905.1"/>
    </source>
</evidence>
<evidence type="ECO:0000256" key="1">
    <source>
        <dbReference type="ARBA" id="ARBA00009986"/>
    </source>
</evidence>
<dbReference type="VEuPathDB" id="FungiDB:ASPTUDRAFT_51555"/>
<organism evidence="5 6">
    <name type="scientific">Aspergillus tubingensis (strain CBS 134.48)</name>
    <dbReference type="NCBI Taxonomy" id="767770"/>
    <lineage>
        <taxon>Eukaryota</taxon>
        <taxon>Fungi</taxon>
        <taxon>Dikarya</taxon>
        <taxon>Ascomycota</taxon>
        <taxon>Pezizomycotina</taxon>
        <taxon>Eurotiomycetes</taxon>
        <taxon>Eurotiomycetidae</taxon>
        <taxon>Eurotiales</taxon>
        <taxon>Aspergillaceae</taxon>
        <taxon>Aspergillus</taxon>
        <taxon>Aspergillus subgen. Circumdati</taxon>
    </lineage>
</organism>
<reference evidence="6" key="1">
    <citation type="journal article" date="2017" name="Genome Biol.">
        <title>Comparative genomics reveals high biological diversity and specific adaptations in the industrially and medically important fungal genus Aspergillus.</title>
        <authorList>
            <person name="de Vries R.P."/>
            <person name="Riley R."/>
            <person name="Wiebenga A."/>
            <person name="Aguilar-Osorio G."/>
            <person name="Amillis S."/>
            <person name="Uchima C.A."/>
            <person name="Anderluh G."/>
            <person name="Asadollahi M."/>
            <person name="Askin M."/>
            <person name="Barry K."/>
            <person name="Battaglia E."/>
            <person name="Bayram O."/>
            <person name="Benocci T."/>
            <person name="Braus-Stromeyer S.A."/>
            <person name="Caldana C."/>
            <person name="Canovas D."/>
            <person name="Cerqueira G.C."/>
            <person name="Chen F."/>
            <person name="Chen W."/>
            <person name="Choi C."/>
            <person name="Clum A."/>
            <person name="Dos Santos R.A."/>
            <person name="Damasio A.R."/>
            <person name="Diallinas G."/>
            <person name="Emri T."/>
            <person name="Fekete E."/>
            <person name="Flipphi M."/>
            <person name="Freyberg S."/>
            <person name="Gallo A."/>
            <person name="Gournas C."/>
            <person name="Habgood R."/>
            <person name="Hainaut M."/>
            <person name="Harispe M.L."/>
            <person name="Henrissat B."/>
            <person name="Hilden K.S."/>
            <person name="Hope R."/>
            <person name="Hossain A."/>
            <person name="Karabika E."/>
            <person name="Karaffa L."/>
            <person name="Karanyi Z."/>
            <person name="Krasevec N."/>
            <person name="Kuo A."/>
            <person name="Kusch H."/>
            <person name="LaButti K."/>
            <person name="Lagendijk E.L."/>
            <person name="Lapidus A."/>
            <person name="Levasseur A."/>
            <person name="Lindquist E."/>
            <person name="Lipzen A."/>
            <person name="Logrieco A.F."/>
            <person name="MacCabe A."/>
            <person name="Maekelae M.R."/>
            <person name="Malavazi I."/>
            <person name="Melin P."/>
            <person name="Meyer V."/>
            <person name="Mielnichuk N."/>
            <person name="Miskei M."/>
            <person name="Molnar A.P."/>
            <person name="Mule G."/>
            <person name="Ngan C.Y."/>
            <person name="Orejas M."/>
            <person name="Orosz E."/>
            <person name="Ouedraogo J.P."/>
            <person name="Overkamp K.M."/>
            <person name="Park H.-S."/>
            <person name="Perrone G."/>
            <person name="Piumi F."/>
            <person name="Punt P.J."/>
            <person name="Ram A.F."/>
            <person name="Ramon A."/>
            <person name="Rauscher S."/>
            <person name="Record E."/>
            <person name="Riano-Pachon D.M."/>
            <person name="Robert V."/>
            <person name="Roehrig J."/>
            <person name="Ruller R."/>
            <person name="Salamov A."/>
            <person name="Salih N.S."/>
            <person name="Samson R.A."/>
            <person name="Sandor E."/>
            <person name="Sanguinetti M."/>
            <person name="Schuetze T."/>
            <person name="Sepcic K."/>
            <person name="Shelest E."/>
            <person name="Sherlock G."/>
            <person name="Sophianopoulou V."/>
            <person name="Squina F.M."/>
            <person name="Sun H."/>
            <person name="Susca A."/>
            <person name="Todd R.B."/>
            <person name="Tsang A."/>
            <person name="Unkles S.E."/>
            <person name="van de Wiele N."/>
            <person name="van Rossen-Uffink D."/>
            <person name="Oliveira J.V."/>
            <person name="Vesth T.C."/>
            <person name="Visser J."/>
            <person name="Yu J.-H."/>
            <person name="Zhou M."/>
            <person name="Andersen M.R."/>
            <person name="Archer D.B."/>
            <person name="Baker S.E."/>
            <person name="Benoit I."/>
            <person name="Brakhage A.A."/>
            <person name="Braus G.H."/>
            <person name="Fischer R."/>
            <person name="Frisvad J.C."/>
            <person name="Goldman G.H."/>
            <person name="Houbraken J."/>
            <person name="Oakley B."/>
            <person name="Pocsi I."/>
            <person name="Scazzocchio C."/>
            <person name="Seiboth B."/>
            <person name="vanKuyk P.A."/>
            <person name="Wortman J."/>
            <person name="Dyer P.S."/>
            <person name="Grigoriev I.V."/>
        </authorList>
    </citation>
    <scope>NUCLEOTIDE SEQUENCE [LARGE SCALE GENOMIC DNA]</scope>
    <source>
        <strain evidence="6">CBS 134.48</strain>
    </source>
</reference>
<proteinExistence type="inferred from homology"/>
<evidence type="ECO:0000256" key="3">
    <source>
        <dbReference type="ARBA" id="ARBA00049194"/>
    </source>
</evidence>
<dbReference type="Pfam" id="PF00171">
    <property type="entry name" value="Aldedh"/>
    <property type="match status" value="1"/>
</dbReference>